<proteinExistence type="predicted"/>
<gene>
    <name evidence="2" type="primary">LOC120273641</name>
</gene>
<name>A0AB40C8V7_DIOCR</name>
<keyword evidence="1" id="KW-1185">Reference proteome</keyword>
<protein>
    <submittedName>
        <fullName evidence="2">Uncharacterized protein LOC120273641</fullName>
    </submittedName>
</protein>
<dbReference type="RefSeq" id="XP_039136253.1">
    <property type="nucleotide sequence ID" value="XM_039280319.1"/>
</dbReference>
<accession>A0AB40C8V7</accession>
<evidence type="ECO:0000313" key="2">
    <source>
        <dbReference type="RefSeq" id="XP_039136253.1"/>
    </source>
</evidence>
<evidence type="ECO:0000313" key="1">
    <source>
        <dbReference type="Proteomes" id="UP001515500"/>
    </source>
</evidence>
<sequence length="285" mass="32352">MREVRRSEFVKVSSIPLRRRDKLRGVLLMSLLRRVSRGCCTMNLQSLEPADTVFLLTKTAASPVHVRETKRGRRLEVLRLGESFPQILVIVVRPCVPDAEESKKGPSLGYMAFGISCLALMEIKVQFSLFRNETLNPYLVACRTIAHVKEFSSAQHPQQGCCSIDNATLADIEAKALLLALHAVHSYHSRLHHIFITNRDLHDAIKLDASRSTWQTDLWIRSIIDIVSVLGNPEIYVIPHSWNAATHRLAIHGLSQHSLSLFHQGRELPHWLMKIFLSNGFTLER</sequence>
<dbReference type="Proteomes" id="UP001515500">
    <property type="component" value="Chromosome 2"/>
</dbReference>
<organism evidence="1 2">
    <name type="scientific">Dioscorea cayennensis subsp. rotundata</name>
    <name type="common">White Guinea yam</name>
    <name type="synonym">Dioscorea rotundata</name>
    <dbReference type="NCBI Taxonomy" id="55577"/>
    <lineage>
        <taxon>Eukaryota</taxon>
        <taxon>Viridiplantae</taxon>
        <taxon>Streptophyta</taxon>
        <taxon>Embryophyta</taxon>
        <taxon>Tracheophyta</taxon>
        <taxon>Spermatophyta</taxon>
        <taxon>Magnoliopsida</taxon>
        <taxon>Liliopsida</taxon>
        <taxon>Dioscoreales</taxon>
        <taxon>Dioscoreaceae</taxon>
        <taxon>Dioscorea</taxon>
    </lineage>
</organism>
<reference evidence="2" key="1">
    <citation type="submission" date="2025-08" db="UniProtKB">
        <authorList>
            <consortium name="RefSeq"/>
        </authorList>
    </citation>
    <scope>IDENTIFICATION</scope>
</reference>
<dbReference type="GeneID" id="120273641"/>
<dbReference type="AlphaFoldDB" id="A0AB40C8V7"/>